<dbReference type="OrthoDB" id="2680993at2759"/>
<dbReference type="RefSeq" id="XP_041299837.1">
    <property type="nucleotide sequence ID" value="XM_041433166.1"/>
</dbReference>
<accession>A0A9P7FK01</accession>
<keyword evidence="2" id="KW-1185">Reference proteome</keyword>
<evidence type="ECO:0000313" key="1">
    <source>
        <dbReference type="EMBL" id="KAG2120461.1"/>
    </source>
</evidence>
<comment type="caution">
    <text evidence="1">The sequence shown here is derived from an EMBL/GenBank/DDBJ whole genome shotgun (WGS) entry which is preliminary data.</text>
</comment>
<gene>
    <name evidence="1" type="ORF">F5147DRAFT_646966</name>
</gene>
<dbReference type="AlphaFoldDB" id="A0A9P7FK01"/>
<proteinExistence type="predicted"/>
<name>A0A9P7FK01_9AGAM</name>
<reference evidence="1" key="1">
    <citation type="journal article" date="2020" name="New Phytol.">
        <title>Comparative genomics reveals dynamic genome evolution in host specialist ectomycorrhizal fungi.</title>
        <authorList>
            <person name="Lofgren L.A."/>
            <person name="Nguyen N.H."/>
            <person name="Vilgalys R."/>
            <person name="Ruytinx J."/>
            <person name="Liao H.L."/>
            <person name="Branco S."/>
            <person name="Kuo A."/>
            <person name="LaButti K."/>
            <person name="Lipzen A."/>
            <person name="Andreopoulos W."/>
            <person name="Pangilinan J."/>
            <person name="Riley R."/>
            <person name="Hundley H."/>
            <person name="Na H."/>
            <person name="Barry K."/>
            <person name="Grigoriev I.V."/>
            <person name="Stajich J.E."/>
            <person name="Kennedy P.G."/>
        </authorList>
    </citation>
    <scope>NUCLEOTIDE SEQUENCE</scope>
    <source>
        <strain evidence="1">FC423</strain>
    </source>
</reference>
<protein>
    <submittedName>
        <fullName evidence="1">Uncharacterized protein</fullName>
    </submittedName>
</protein>
<dbReference type="EMBL" id="JABBWM010000001">
    <property type="protein sequence ID" value="KAG2120461.1"/>
    <property type="molecule type" value="Genomic_DNA"/>
</dbReference>
<organism evidence="1 2">
    <name type="scientific">Suillus discolor</name>
    <dbReference type="NCBI Taxonomy" id="1912936"/>
    <lineage>
        <taxon>Eukaryota</taxon>
        <taxon>Fungi</taxon>
        <taxon>Dikarya</taxon>
        <taxon>Basidiomycota</taxon>
        <taxon>Agaricomycotina</taxon>
        <taxon>Agaricomycetes</taxon>
        <taxon>Agaricomycetidae</taxon>
        <taxon>Boletales</taxon>
        <taxon>Suillineae</taxon>
        <taxon>Suillaceae</taxon>
        <taxon>Suillus</taxon>
    </lineage>
</organism>
<dbReference type="Proteomes" id="UP000823399">
    <property type="component" value="Unassembled WGS sequence"/>
</dbReference>
<dbReference type="GeneID" id="64695425"/>
<sequence length="146" mass="16600">MFALHEQLKFSMYNDRPENAAEMNKLIVSFCNVGIISMKEIAAIPLIVDIKCIKNVNSLTKDFLDPGEVTELEMLDDESIIVASGQHRLIALVKYQQSVEDELASLTKKHDKIRDMGTLTEDHLEMYNTLQDIMGNHMELLETMGK</sequence>
<evidence type="ECO:0000313" key="2">
    <source>
        <dbReference type="Proteomes" id="UP000823399"/>
    </source>
</evidence>